<organism evidence="7 8">
    <name type="scientific">Lepeophtheirus salmonis</name>
    <name type="common">Salmon louse</name>
    <name type="synonym">Caligus salmonis</name>
    <dbReference type="NCBI Taxonomy" id="72036"/>
    <lineage>
        <taxon>Eukaryota</taxon>
        <taxon>Metazoa</taxon>
        <taxon>Ecdysozoa</taxon>
        <taxon>Arthropoda</taxon>
        <taxon>Crustacea</taxon>
        <taxon>Multicrustacea</taxon>
        <taxon>Hexanauplia</taxon>
        <taxon>Copepoda</taxon>
        <taxon>Siphonostomatoida</taxon>
        <taxon>Caligidae</taxon>
        <taxon>Lepeophtheirus</taxon>
    </lineage>
</organism>
<dbReference type="InterPro" id="IPR000195">
    <property type="entry name" value="Rab-GAP-TBC_dom"/>
</dbReference>
<comment type="subcellular location">
    <subcellularLocation>
        <location evidence="1">Cytoplasm</location>
        <location evidence="1">Cytosol</location>
    </subcellularLocation>
    <subcellularLocation>
        <location evidence="2">Lysosome membrane</location>
    </subcellularLocation>
</comment>
<sequence>MSSLLFIPKIHQKCYELTVQFLVRQATSMVKITDSAEVASFYLSQELHKFLHSHPKRIMDDLEKSFIKKLSNIHPKLYSYCEKIDLLNNLPIRVWISRAFAGVIHENVLVKVWDKVIGGSMKILVFVAISIMELCNSRLQQSADWREGLKIFDKLSEEDCSIIVQKAIDQWTKDGCQLFPCDHNRMNREDCTSIVPFNKTISKSTVPLQQLVKEIKFEN</sequence>
<gene>
    <name evidence="7" type="ORF">LSAA_11975</name>
</gene>
<dbReference type="Proteomes" id="UP000675881">
    <property type="component" value="Chromosome 6"/>
</dbReference>
<keyword evidence="8" id="KW-1185">Reference proteome</keyword>
<evidence type="ECO:0000256" key="2">
    <source>
        <dbReference type="ARBA" id="ARBA00004656"/>
    </source>
</evidence>
<comment type="function">
    <text evidence="5">Non-catalytic component of the TSC-TBC complex, a multiprotein complex that acts as a negative regulator of the canonical mTORC1 complex, an evolutionarily conserved central nutrient sensor that stimulates anabolic reactions and macromolecule biosynthesis to promote cellular biomass generation and growth. The TSC-TBC complex acts as a GTPase-activating protein (GAP) for the small GTPase RHEB, a direct activator of the protein kinase activity of mTORC1. In absence of nutrients, the TSC-TBC complex inhibits mTORC1, thereby preventing phosphorylation of ribosomal protein S6 kinase (RPS6KB1 and RPS6KB2) and EIF4EBP1 (4E-BP1) by the mTORC1 signaling. The TSC-TBC complex is inactivated in response to nutrients, relieving inhibition of mTORC1.</text>
</comment>
<name>A0A7R8HAT9_LEPSM</name>
<evidence type="ECO:0000256" key="5">
    <source>
        <dbReference type="ARBA" id="ARBA00046045"/>
    </source>
</evidence>
<evidence type="ECO:0000256" key="4">
    <source>
        <dbReference type="ARBA" id="ARBA00023228"/>
    </source>
</evidence>
<dbReference type="Gene3D" id="1.10.472.80">
    <property type="entry name" value="Ypt/Rab-GAP domain of gyp1p, domain 3"/>
    <property type="match status" value="1"/>
</dbReference>
<keyword evidence="4" id="KW-0458">Lysosome</keyword>
<dbReference type="GO" id="GO:0005765">
    <property type="term" value="C:lysosomal membrane"/>
    <property type="evidence" value="ECO:0007669"/>
    <property type="project" value="UniProtKB-SubCell"/>
</dbReference>
<accession>A0A7R8HAT9</accession>
<reference evidence="7" key="1">
    <citation type="submission" date="2021-02" db="EMBL/GenBank/DDBJ databases">
        <authorList>
            <person name="Bekaert M."/>
        </authorList>
    </citation>
    <scope>NUCLEOTIDE SEQUENCE</scope>
    <source>
        <strain evidence="7">IoA-00</strain>
    </source>
</reference>
<evidence type="ECO:0000256" key="1">
    <source>
        <dbReference type="ARBA" id="ARBA00004514"/>
    </source>
</evidence>
<dbReference type="EMBL" id="HG994585">
    <property type="protein sequence ID" value="CAF2975362.1"/>
    <property type="molecule type" value="Genomic_DNA"/>
</dbReference>
<dbReference type="GO" id="GO:0005096">
    <property type="term" value="F:GTPase activator activity"/>
    <property type="evidence" value="ECO:0007669"/>
    <property type="project" value="TreeGrafter"/>
</dbReference>
<dbReference type="InterPro" id="IPR035969">
    <property type="entry name" value="Rab-GAP_TBC_sf"/>
</dbReference>
<dbReference type="InterPro" id="IPR039842">
    <property type="entry name" value="TBC1D7"/>
</dbReference>
<dbReference type="Pfam" id="PF00566">
    <property type="entry name" value="RabGAP-TBC"/>
    <property type="match status" value="1"/>
</dbReference>
<evidence type="ECO:0000313" key="7">
    <source>
        <dbReference type="EMBL" id="CAF2975362.1"/>
    </source>
</evidence>
<dbReference type="GO" id="GO:0032007">
    <property type="term" value="P:negative regulation of TOR signaling"/>
    <property type="evidence" value="ECO:0007669"/>
    <property type="project" value="TreeGrafter"/>
</dbReference>
<protein>
    <recommendedName>
        <fullName evidence="3">TBC1 domain family member 7</fullName>
    </recommendedName>
</protein>
<evidence type="ECO:0000256" key="3">
    <source>
        <dbReference type="ARBA" id="ARBA00015455"/>
    </source>
</evidence>
<evidence type="ECO:0000259" key="6">
    <source>
        <dbReference type="Pfam" id="PF00566"/>
    </source>
</evidence>
<dbReference type="PANTHER" id="PTHR13530">
    <property type="entry name" value="TBC1 DOMAIN FAMILY MEMBER 7"/>
    <property type="match status" value="1"/>
</dbReference>
<proteinExistence type="predicted"/>
<feature type="domain" description="Rab-GAP TBC" evidence="6">
    <location>
        <begin position="46"/>
        <end position="139"/>
    </location>
</feature>
<dbReference type="AlphaFoldDB" id="A0A7R8HAT9"/>
<dbReference type="SUPFAM" id="SSF47923">
    <property type="entry name" value="Ypt/Rab-GAP domain of gyp1p"/>
    <property type="match status" value="1"/>
</dbReference>
<evidence type="ECO:0000313" key="8">
    <source>
        <dbReference type="Proteomes" id="UP000675881"/>
    </source>
</evidence>
<dbReference type="OrthoDB" id="18718at2759"/>
<dbReference type="GO" id="GO:0005829">
    <property type="term" value="C:cytosol"/>
    <property type="evidence" value="ECO:0007669"/>
    <property type="project" value="UniProtKB-SubCell"/>
</dbReference>
<dbReference type="PANTHER" id="PTHR13530:SF3">
    <property type="entry name" value="TBC1 DOMAIN FAMILY MEMBER 7"/>
    <property type="match status" value="1"/>
</dbReference>